<dbReference type="Proteomes" id="UP000245591">
    <property type="component" value="Unassembled WGS sequence"/>
</dbReference>
<evidence type="ECO:0000256" key="4">
    <source>
        <dbReference type="ARBA" id="ARBA00023015"/>
    </source>
</evidence>
<feature type="domain" description="Pinin/SDK/MemA protein" evidence="9">
    <location>
        <begin position="69"/>
        <end position="179"/>
    </location>
</feature>
<dbReference type="PANTHER" id="PTHR12707">
    <property type="entry name" value="PINN"/>
    <property type="match status" value="1"/>
</dbReference>
<proteinExistence type="inferred from homology"/>
<reference evidence="10 11" key="1">
    <citation type="journal article" date="2018" name="MBio">
        <title>Comparative Genomics Reveals the Core Gene Toolbox for the Fungus-Insect Symbiosis.</title>
        <authorList>
            <person name="Wang Y."/>
            <person name="Stata M."/>
            <person name="Wang W."/>
            <person name="Stajich J.E."/>
            <person name="White M.M."/>
            <person name="Moncalvo J.M."/>
        </authorList>
    </citation>
    <scope>NUCLEOTIDE SEQUENCE [LARGE SCALE GENOMIC DNA]</scope>
    <source>
        <strain evidence="10 11">AUS-126-30</strain>
    </source>
</reference>
<feature type="compositionally biased region" description="Polar residues" evidence="8">
    <location>
        <begin position="201"/>
        <end position="223"/>
    </location>
</feature>
<comment type="subcellular location">
    <subcellularLocation>
        <location evidence="1">Nucleus</location>
    </subcellularLocation>
</comment>
<dbReference type="GO" id="GO:0071013">
    <property type="term" value="C:catalytic step 2 spliceosome"/>
    <property type="evidence" value="ECO:0007669"/>
    <property type="project" value="TreeGrafter"/>
</dbReference>
<evidence type="ECO:0000256" key="1">
    <source>
        <dbReference type="ARBA" id="ARBA00004123"/>
    </source>
</evidence>
<dbReference type="AlphaFoldDB" id="A0A2U1J979"/>
<dbReference type="PANTHER" id="PTHR12707:SF0">
    <property type="entry name" value="PININ"/>
    <property type="match status" value="1"/>
</dbReference>
<dbReference type="GO" id="GO:0008380">
    <property type="term" value="P:RNA splicing"/>
    <property type="evidence" value="ECO:0007669"/>
    <property type="project" value="UniProtKB-KW"/>
</dbReference>
<organism evidence="10 11">
    <name type="scientific">Smittium angustum</name>
    <dbReference type="NCBI Taxonomy" id="133377"/>
    <lineage>
        <taxon>Eukaryota</taxon>
        <taxon>Fungi</taxon>
        <taxon>Fungi incertae sedis</taxon>
        <taxon>Zoopagomycota</taxon>
        <taxon>Kickxellomycotina</taxon>
        <taxon>Harpellomycetes</taxon>
        <taxon>Harpellales</taxon>
        <taxon>Legeriomycetaceae</taxon>
        <taxon>Smittium</taxon>
    </lineage>
</organism>
<evidence type="ECO:0000256" key="6">
    <source>
        <dbReference type="ARBA" id="ARBA00023187"/>
    </source>
</evidence>
<keyword evidence="11" id="KW-1185">Reference proteome</keyword>
<evidence type="ECO:0000256" key="3">
    <source>
        <dbReference type="ARBA" id="ARBA00022664"/>
    </source>
</evidence>
<evidence type="ECO:0000259" key="9">
    <source>
        <dbReference type="Pfam" id="PF04696"/>
    </source>
</evidence>
<evidence type="ECO:0000313" key="10">
    <source>
        <dbReference type="EMBL" id="PWA01528.1"/>
    </source>
</evidence>
<dbReference type="InterPro" id="IPR039853">
    <property type="entry name" value="Pinin"/>
</dbReference>
<keyword evidence="7" id="KW-0539">Nucleus</keyword>
<comment type="similarity">
    <text evidence="2">Belongs to the pinin family.</text>
</comment>
<sequence length="257" mass="29235">MSNEILEPINQEITLSPERIDHHDPAYTVNTENKPIENTKESETNHKDAQEISSSRSKKTRNSGVTPGNRMAFQRMLGTLAQVKQDLDKKTEKQLAKESMEAKLREKLFNERMESVNKQESIKTQTSEKRRKSFKKTLLKKRIELIKRAGYLKTSTLPQISYLPAKVLPKLQKIIDAQVAKVETENPPVSDIESDSDSEINSKQLNNSKTNHSNDTNSDISNFKNDKPSNLIPPGNSENEDLKNNTMDVDSKNDIEK</sequence>
<keyword evidence="4" id="KW-0805">Transcription regulation</keyword>
<feature type="compositionally biased region" description="Basic and acidic residues" evidence="8">
    <location>
        <begin position="111"/>
        <end position="121"/>
    </location>
</feature>
<evidence type="ECO:0000256" key="7">
    <source>
        <dbReference type="ARBA" id="ARBA00023242"/>
    </source>
</evidence>
<comment type="caution">
    <text evidence="10">The sequence shown here is derived from an EMBL/GenBank/DDBJ whole genome shotgun (WGS) entry which is preliminary data.</text>
</comment>
<feature type="compositionally biased region" description="Basic and acidic residues" evidence="8">
    <location>
        <begin position="34"/>
        <end position="50"/>
    </location>
</feature>
<name>A0A2U1J979_SMIAN</name>
<dbReference type="GO" id="GO:0006397">
    <property type="term" value="P:mRNA processing"/>
    <property type="evidence" value="ECO:0007669"/>
    <property type="project" value="UniProtKB-KW"/>
</dbReference>
<evidence type="ECO:0000256" key="2">
    <source>
        <dbReference type="ARBA" id="ARBA00010386"/>
    </source>
</evidence>
<evidence type="ECO:0000313" key="11">
    <source>
        <dbReference type="Proteomes" id="UP000245591"/>
    </source>
</evidence>
<dbReference type="EMBL" id="MBFU01000163">
    <property type="protein sequence ID" value="PWA01528.1"/>
    <property type="molecule type" value="Genomic_DNA"/>
</dbReference>
<gene>
    <name evidence="10" type="ORF">BB558_002358</name>
</gene>
<evidence type="ECO:0000256" key="5">
    <source>
        <dbReference type="ARBA" id="ARBA00023163"/>
    </source>
</evidence>
<feature type="region of interest" description="Disordered" evidence="8">
    <location>
        <begin position="1"/>
        <end position="69"/>
    </location>
</feature>
<accession>A0A2U1J979</accession>
<dbReference type="InterPro" id="IPR006786">
    <property type="entry name" value="Pinin_SDK_MemA"/>
</dbReference>
<evidence type="ECO:0000256" key="8">
    <source>
        <dbReference type="SAM" id="MobiDB-lite"/>
    </source>
</evidence>
<keyword evidence="6" id="KW-0508">mRNA splicing</keyword>
<dbReference type="Pfam" id="PF04696">
    <property type="entry name" value="Pinin_SDK_memA"/>
    <property type="match status" value="1"/>
</dbReference>
<keyword evidence="5" id="KW-0804">Transcription</keyword>
<protein>
    <recommendedName>
        <fullName evidence="9">Pinin/SDK/MemA protein domain-containing protein</fullName>
    </recommendedName>
</protein>
<feature type="region of interest" description="Disordered" evidence="8">
    <location>
        <begin position="111"/>
        <end position="133"/>
    </location>
</feature>
<feature type="region of interest" description="Disordered" evidence="8">
    <location>
        <begin position="183"/>
        <end position="257"/>
    </location>
</feature>
<keyword evidence="3" id="KW-0507">mRNA processing</keyword>